<evidence type="ECO:0000313" key="9">
    <source>
        <dbReference type="EMBL" id="CAF0734573.1"/>
    </source>
</evidence>
<keyword evidence="4" id="KW-0131">Cell cycle</keyword>
<evidence type="ECO:0000256" key="3">
    <source>
        <dbReference type="ARBA" id="ARBA00023127"/>
    </source>
</evidence>
<evidence type="ECO:0000259" key="8">
    <source>
        <dbReference type="SMART" id="SM01332"/>
    </source>
</evidence>
<dbReference type="Pfam" id="PF02984">
    <property type="entry name" value="Cyclin_C"/>
    <property type="match status" value="1"/>
</dbReference>
<keyword evidence="3 5" id="KW-0195">Cyclin</keyword>
<dbReference type="Pfam" id="PF00134">
    <property type="entry name" value="Cyclin_N"/>
    <property type="match status" value="1"/>
</dbReference>
<dbReference type="PANTHER" id="PTHR10177">
    <property type="entry name" value="CYCLINS"/>
    <property type="match status" value="1"/>
</dbReference>
<dbReference type="InterPro" id="IPR013763">
    <property type="entry name" value="Cyclin-like_dom"/>
</dbReference>
<evidence type="ECO:0008006" key="11">
    <source>
        <dbReference type="Google" id="ProtNLM"/>
    </source>
</evidence>
<dbReference type="InterPro" id="IPR039361">
    <property type="entry name" value="Cyclin"/>
</dbReference>
<dbReference type="OrthoDB" id="5590282at2759"/>
<evidence type="ECO:0000256" key="1">
    <source>
        <dbReference type="ARBA" id="ARBA00022618"/>
    </source>
</evidence>
<proteinExistence type="inferred from homology"/>
<dbReference type="InterPro" id="IPR006671">
    <property type="entry name" value="Cyclin_N"/>
</dbReference>
<dbReference type="InterPro" id="IPR046965">
    <property type="entry name" value="Cyclin_A/B-like"/>
</dbReference>
<evidence type="ECO:0000256" key="2">
    <source>
        <dbReference type="ARBA" id="ARBA00022776"/>
    </source>
</evidence>
<evidence type="ECO:0000259" key="7">
    <source>
        <dbReference type="SMART" id="SM00385"/>
    </source>
</evidence>
<sequence length="441" mass="50945">MSKRQALGVLSNNNAASNNAQNVKPNKLKNSSSFTTAKTVANQYTFPSSTSHNQLLNQLQFNDENEPPQCVINSLLKSDKTDFDFEIYQEKINEDLQEEGISKLNIINDVDLKSMNSSHSDSPMMLDDTIKFQSIISKIDDECDNEFDDDDEETKKKIAAHERENVLMNCLEYKDDIMKYMRQLEKENRAKTNYMKKQLDITCSMRSILIDWLVEVSEEYKLNVETLYLAVDYTDRFLSQMSVLRGKLQLVGTASMYIAAKYEEITPPDVNEFVYITDDTYTKKQVLRMEHLLLKVLDFKMSPPTINWFLSHYLRFIKLSTSLSNPNNQDLYSRIENLSRYLAELTLIDADTFLAYLPSQIAASAIYLSMYCLNNKWTKQIGEICGYELDELKSCVQDMFKAMQTANSHPQQAIQEKYKQAKYDHVSLIDPPKTLDPKLTN</sequence>
<dbReference type="InterPro" id="IPR004367">
    <property type="entry name" value="Cyclin_C-dom"/>
</dbReference>
<dbReference type="AlphaFoldDB" id="A0A813N4G9"/>
<name>A0A813N4G9_9BILA</name>
<dbReference type="Gene3D" id="1.10.472.10">
    <property type="entry name" value="Cyclin-like"/>
    <property type="match status" value="2"/>
</dbReference>
<dbReference type="Proteomes" id="UP000663879">
    <property type="component" value="Unassembled WGS sequence"/>
</dbReference>
<feature type="domain" description="Cyclin-like" evidence="7">
    <location>
        <begin position="211"/>
        <end position="295"/>
    </location>
</feature>
<evidence type="ECO:0000256" key="4">
    <source>
        <dbReference type="ARBA" id="ARBA00023306"/>
    </source>
</evidence>
<keyword evidence="10" id="KW-1185">Reference proteome</keyword>
<feature type="region of interest" description="Disordered" evidence="6">
    <location>
        <begin position="1"/>
        <end position="30"/>
    </location>
</feature>
<keyword evidence="1" id="KW-0132">Cell division</keyword>
<reference evidence="9" key="1">
    <citation type="submission" date="2021-02" db="EMBL/GenBank/DDBJ databases">
        <authorList>
            <person name="Nowell W R."/>
        </authorList>
    </citation>
    <scope>NUCLEOTIDE SEQUENCE</scope>
    <source>
        <strain evidence="9">Ploen Becks lab</strain>
    </source>
</reference>
<dbReference type="InterPro" id="IPR036915">
    <property type="entry name" value="Cyclin-like_sf"/>
</dbReference>
<dbReference type="SMART" id="SM00385">
    <property type="entry name" value="CYCLIN"/>
    <property type="match status" value="2"/>
</dbReference>
<feature type="domain" description="Cyclin-like" evidence="7">
    <location>
        <begin position="308"/>
        <end position="401"/>
    </location>
</feature>
<feature type="domain" description="Cyclin C-terminal" evidence="8">
    <location>
        <begin position="304"/>
        <end position="432"/>
    </location>
</feature>
<gene>
    <name evidence="9" type="ORF">OXX778_LOCUS3052</name>
</gene>
<dbReference type="GO" id="GO:0044772">
    <property type="term" value="P:mitotic cell cycle phase transition"/>
    <property type="evidence" value="ECO:0007669"/>
    <property type="project" value="InterPro"/>
</dbReference>
<evidence type="ECO:0000256" key="6">
    <source>
        <dbReference type="SAM" id="MobiDB-lite"/>
    </source>
</evidence>
<feature type="compositionally biased region" description="Low complexity" evidence="6">
    <location>
        <begin position="11"/>
        <end position="22"/>
    </location>
</feature>
<dbReference type="EMBL" id="CAJNOC010000258">
    <property type="protein sequence ID" value="CAF0734573.1"/>
    <property type="molecule type" value="Genomic_DNA"/>
</dbReference>
<accession>A0A813N4G9</accession>
<dbReference type="FunFam" id="1.10.472.10:FF:000001">
    <property type="entry name" value="G2/mitotic-specific cyclin"/>
    <property type="match status" value="1"/>
</dbReference>
<dbReference type="PIRSF" id="PIRSF001771">
    <property type="entry name" value="Cyclin_A_B_D_E"/>
    <property type="match status" value="1"/>
</dbReference>
<evidence type="ECO:0000256" key="5">
    <source>
        <dbReference type="RuleBase" id="RU000383"/>
    </source>
</evidence>
<dbReference type="GO" id="GO:0016538">
    <property type="term" value="F:cyclin-dependent protein serine/threonine kinase regulator activity"/>
    <property type="evidence" value="ECO:0007669"/>
    <property type="project" value="InterPro"/>
</dbReference>
<comment type="caution">
    <text evidence="9">The sequence shown here is derived from an EMBL/GenBank/DDBJ whole genome shotgun (WGS) entry which is preliminary data.</text>
</comment>
<dbReference type="GO" id="GO:0051301">
    <property type="term" value="P:cell division"/>
    <property type="evidence" value="ECO:0007669"/>
    <property type="project" value="UniProtKB-KW"/>
</dbReference>
<dbReference type="CDD" id="cd20504">
    <property type="entry name" value="CYCLIN_CCNA_rpt1"/>
    <property type="match status" value="1"/>
</dbReference>
<dbReference type="SMART" id="SM01332">
    <property type="entry name" value="Cyclin_C"/>
    <property type="match status" value="1"/>
</dbReference>
<comment type="similarity">
    <text evidence="5">Belongs to the cyclin family.</text>
</comment>
<evidence type="ECO:0000313" key="10">
    <source>
        <dbReference type="Proteomes" id="UP000663879"/>
    </source>
</evidence>
<protein>
    <recommendedName>
        <fullName evidence="11">Cyclin A</fullName>
    </recommendedName>
</protein>
<dbReference type="SUPFAM" id="SSF47954">
    <property type="entry name" value="Cyclin-like"/>
    <property type="match status" value="2"/>
</dbReference>
<keyword evidence="2" id="KW-0498">Mitosis</keyword>
<organism evidence="9 10">
    <name type="scientific">Brachionus calyciflorus</name>
    <dbReference type="NCBI Taxonomy" id="104777"/>
    <lineage>
        <taxon>Eukaryota</taxon>
        <taxon>Metazoa</taxon>
        <taxon>Spiralia</taxon>
        <taxon>Gnathifera</taxon>
        <taxon>Rotifera</taxon>
        <taxon>Eurotatoria</taxon>
        <taxon>Monogononta</taxon>
        <taxon>Pseudotrocha</taxon>
        <taxon>Ploima</taxon>
        <taxon>Brachionidae</taxon>
        <taxon>Brachionus</taxon>
    </lineage>
</organism>